<reference evidence="2 3" key="1">
    <citation type="journal article" date="2023" name="IMA Fungus">
        <title>Comparative genomic study of the Penicillium genus elucidates a diverse pangenome and 15 lateral gene transfer events.</title>
        <authorList>
            <person name="Petersen C."/>
            <person name="Sorensen T."/>
            <person name="Nielsen M.R."/>
            <person name="Sondergaard T.E."/>
            <person name="Sorensen J.L."/>
            <person name="Fitzpatrick D.A."/>
            <person name="Frisvad J.C."/>
            <person name="Nielsen K.L."/>
        </authorList>
    </citation>
    <scope>NUCLEOTIDE SEQUENCE [LARGE SCALE GENOMIC DNA]</scope>
    <source>
        <strain evidence="2 3">IBT 35679</strain>
    </source>
</reference>
<accession>A0AAD6CMI5</accession>
<dbReference type="Pfam" id="PF00106">
    <property type="entry name" value="adh_short"/>
    <property type="match status" value="1"/>
</dbReference>
<comment type="caution">
    <text evidence="2">The sequence shown here is derived from an EMBL/GenBank/DDBJ whole genome shotgun (WGS) entry which is preliminary data.</text>
</comment>
<evidence type="ECO:0008006" key="4">
    <source>
        <dbReference type="Google" id="ProtNLM"/>
    </source>
</evidence>
<dbReference type="PANTHER" id="PTHR47534:SF3">
    <property type="entry name" value="ALCOHOL DEHYDROGENASE-LIKE C-TERMINAL DOMAIN-CONTAINING PROTEIN"/>
    <property type="match status" value="1"/>
</dbReference>
<keyword evidence="3" id="KW-1185">Reference proteome</keyword>
<organism evidence="2 3">
    <name type="scientific">Penicillium frequentans</name>
    <dbReference type="NCBI Taxonomy" id="3151616"/>
    <lineage>
        <taxon>Eukaryota</taxon>
        <taxon>Fungi</taxon>
        <taxon>Dikarya</taxon>
        <taxon>Ascomycota</taxon>
        <taxon>Pezizomycotina</taxon>
        <taxon>Eurotiomycetes</taxon>
        <taxon>Eurotiomycetidae</taxon>
        <taxon>Eurotiales</taxon>
        <taxon>Aspergillaceae</taxon>
        <taxon>Penicillium</taxon>
    </lineage>
</organism>
<dbReference type="Proteomes" id="UP001220324">
    <property type="component" value="Unassembled WGS sequence"/>
</dbReference>
<dbReference type="InterPro" id="IPR052228">
    <property type="entry name" value="Sec_Metab_Biosynth_Oxidored"/>
</dbReference>
<name>A0AAD6CMI5_9EURO</name>
<evidence type="ECO:0000313" key="2">
    <source>
        <dbReference type="EMBL" id="KAJ5525863.1"/>
    </source>
</evidence>
<dbReference type="Gene3D" id="3.40.50.720">
    <property type="entry name" value="NAD(P)-binding Rossmann-like Domain"/>
    <property type="match status" value="1"/>
</dbReference>
<dbReference type="InterPro" id="IPR002347">
    <property type="entry name" value="SDR_fam"/>
</dbReference>
<dbReference type="GO" id="GO:0016491">
    <property type="term" value="F:oxidoreductase activity"/>
    <property type="evidence" value="ECO:0007669"/>
    <property type="project" value="UniProtKB-KW"/>
</dbReference>
<protein>
    <recommendedName>
        <fullName evidence="4">NAD(P)-binding protein</fullName>
    </recommendedName>
</protein>
<keyword evidence="1" id="KW-0560">Oxidoreductase</keyword>
<dbReference type="SUPFAM" id="SSF51735">
    <property type="entry name" value="NAD(P)-binding Rossmann-fold domains"/>
    <property type="match status" value="1"/>
</dbReference>
<dbReference type="PANTHER" id="PTHR47534">
    <property type="entry name" value="YALI0E05731P"/>
    <property type="match status" value="1"/>
</dbReference>
<dbReference type="EMBL" id="JAQIZZ010000008">
    <property type="protein sequence ID" value="KAJ5525863.1"/>
    <property type="molecule type" value="Genomic_DNA"/>
</dbReference>
<evidence type="ECO:0000256" key="1">
    <source>
        <dbReference type="ARBA" id="ARBA00023002"/>
    </source>
</evidence>
<evidence type="ECO:0000313" key="3">
    <source>
        <dbReference type="Proteomes" id="UP001220324"/>
    </source>
</evidence>
<gene>
    <name evidence="2" type="ORF">N7494_012513</name>
</gene>
<sequence length="334" mass="36834">MVSYKEIKASNALINESTAPRVAVFVGGTSGIGKITIEALVATGTSIRIYLIGRKCSSERTHAFIQGLQAISPRAEIIWTEGEVSLLAEAKRICEVVAKKESRIDLLFFTTGYAPFGARTETSEGLEITQSLAYYSRMMFILCLLPLLRKAEAPRVVSVLGGGMERGNIDLEDIDLKGPGKFGPMKAQMQYIGMNTMVMEKLASENPDVTFIHSWPGWVNTGNVRRGLDPNSMMGWVIWLFIEPLIGFFSFSDEESGQRHLFQCTSAAFGGRGVPWKGKIGVNTMGKQEDGLFLVNYKCDCTPNVGAVSALREKAQGKIWVHTQNVLRQYMQEG</sequence>
<dbReference type="AlphaFoldDB" id="A0AAD6CMI5"/>
<dbReference type="InterPro" id="IPR036291">
    <property type="entry name" value="NAD(P)-bd_dom_sf"/>
</dbReference>
<proteinExistence type="predicted"/>